<dbReference type="EMBL" id="PRKW01000004">
    <property type="protein sequence ID" value="PPB49059.1"/>
    <property type="molecule type" value="Genomic_DNA"/>
</dbReference>
<keyword evidence="3" id="KW-1185">Reference proteome</keyword>
<dbReference type="InterPro" id="IPR050490">
    <property type="entry name" value="Bact_solute-bd_prot1"/>
</dbReference>
<dbReference type="OrthoDB" id="2515046at2"/>
<dbReference type="InterPro" id="IPR006059">
    <property type="entry name" value="SBP"/>
</dbReference>
<accession>A0A2S5IWV9</accession>
<evidence type="ECO:0000313" key="3">
    <source>
        <dbReference type="Proteomes" id="UP000239297"/>
    </source>
</evidence>
<gene>
    <name evidence="2" type="ORF">C4K88_10090</name>
</gene>
<dbReference type="PANTHER" id="PTHR43649:SF14">
    <property type="entry name" value="BLR3389 PROTEIN"/>
    <property type="match status" value="1"/>
</dbReference>
<feature type="compositionally biased region" description="Basic and acidic residues" evidence="1">
    <location>
        <begin position="47"/>
        <end position="60"/>
    </location>
</feature>
<dbReference type="Pfam" id="PF01547">
    <property type="entry name" value="SBP_bac_1"/>
    <property type="match status" value="1"/>
</dbReference>
<organism evidence="2 3">
    <name type="scientific">Arthrobacter pityocampae</name>
    <dbReference type="NCBI Taxonomy" id="547334"/>
    <lineage>
        <taxon>Bacteria</taxon>
        <taxon>Bacillati</taxon>
        <taxon>Actinomycetota</taxon>
        <taxon>Actinomycetes</taxon>
        <taxon>Micrococcales</taxon>
        <taxon>Micrococcaceae</taxon>
        <taxon>Arthrobacter</taxon>
    </lineage>
</organism>
<evidence type="ECO:0000256" key="1">
    <source>
        <dbReference type="SAM" id="MobiDB-lite"/>
    </source>
</evidence>
<dbReference type="Proteomes" id="UP000239297">
    <property type="component" value="Unassembled WGS sequence"/>
</dbReference>
<evidence type="ECO:0000313" key="2">
    <source>
        <dbReference type="EMBL" id="PPB49059.1"/>
    </source>
</evidence>
<sequence length="510" mass="53994">MTDRHPCNRLPSWAGLPEDGPGSRKIRAGTASGTPVILLPAAPGPDARADHGGPPPREEARDMKANFLASAGIVAATAVALTGCSAGSDSGGSSEAASCTNTIVNADAPQVTVWAWYPAFDEVVDQFNNTNDDVQICWTNAGQGNDEYTKFSTSIESGSGAPDVIQLESEVLSSFTIRDSLVDLTEFGADDVEADYAEGAWEDASSGDAVYAIPVDGGPMGMLYRQDLFDAAGIEVPTTWEEFEAAARKLKESGDGAVIGDFPTNGRAFNQALFAQAGSVPFEYDSASPQEIGINVNDDGAKKVLEYWDGLVKDGLVATDDAFTADYNTKLVDGSYAVYLAAAWGPGYLQGLSDADPDAVWRAAPLPQWDAANPVQVNWGGSTFAVTEQAKDKELAAKVAMGIFGNEEGMNLGVDKGALFPSYAPVLDSAAFADKEYEFFGGQQINKDVFLEAAAGYEGATFSPFQNYAYDQLTEQLYAMVQGEKDAGQALDDLQASLEQYATEQGFTVK</sequence>
<feature type="region of interest" description="Disordered" evidence="1">
    <location>
        <begin position="1"/>
        <end position="60"/>
    </location>
</feature>
<dbReference type="SUPFAM" id="SSF53850">
    <property type="entry name" value="Periplasmic binding protein-like II"/>
    <property type="match status" value="1"/>
</dbReference>
<dbReference type="AlphaFoldDB" id="A0A2S5IWV9"/>
<reference evidence="2 3" key="1">
    <citation type="journal article" date="2014" name="Int. J. Syst. Evol. Microbiol.">
        <title>Arthrobacter pityocampae sp. nov., isolated from Thaumetopoea pityocampa (Lep., Thaumetopoeidae).</title>
        <authorList>
            <person name="Ince I.A."/>
            <person name="Demirbag Z."/>
            <person name="Kati H."/>
        </authorList>
    </citation>
    <scope>NUCLEOTIDE SEQUENCE [LARGE SCALE GENOMIC DNA]</scope>
    <source>
        <strain evidence="2 3">Tp2</strain>
    </source>
</reference>
<dbReference type="Gene3D" id="3.40.190.10">
    <property type="entry name" value="Periplasmic binding protein-like II"/>
    <property type="match status" value="1"/>
</dbReference>
<comment type="caution">
    <text evidence="2">The sequence shown here is derived from an EMBL/GenBank/DDBJ whole genome shotgun (WGS) entry which is preliminary data.</text>
</comment>
<protein>
    <recommendedName>
        <fullName evidence="4">Extracellular solute-binding protein</fullName>
    </recommendedName>
</protein>
<dbReference type="PANTHER" id="PTHR43649">
    <property type="entry name" value="ARABINOSE-BINDING PROTEIN-RELATED"/>
    <property type="match status" value="1"/>
</dbReference>
<evidence type="ECO:0008006" key="4">
    <source>
        <dbReference type="Google" id="ProtNLM"/>
    </source>
</evidence>
<proteinExistence type="predicted"/>
<name>A0A2S5IWV9_9MICC</name>